<dbReference type="STRING" id="408015.SXIM_37240"/>
<evidence type="ECO:0000256" key="3">
    <source>
        <dbReference type="ARBA" id="ARBA00058850"/>
    </source>
</evidence>
<organism evidence="6 7">
    <name type="scientific">Streptomyces xiamenensis</name>
    <dbReference type="NCBI Taxonomy" id="408015"/>
    <lineage>
        <taxon>Bacteria</taxon>
        <taxon>Bacillati</taxon>
        <taxon>Actinomycetota</taxon>
        <taxon>Actinomycetes</taxon>
        <taxon>Kitasatosporales</taxon>
        <taxon>Streptomycetaceae</taxon>
        <taxon>Streptomyces</taxon>
    </lineage>
</organism>
<dbReference type="InterPro" id="IPR011005">
    <property type="entry name" value="Dihydropteroate_synth-like_sf"/>
</dbReference>
<dbReference type="Pfam" id="PF00809">
    <property type="entry name" value="Pterin_bind"/>
    <property type="match status" value="1"/>
</dbReference>
<reference evidence="6" key="1">
    <citation type="submission" date="2019-08" db="EMBL/GenBank/DDBJ databases">
        <title>Complete genome sequence of a mangrove-derived Streptomyces xiamenensis.</title>
        <authorList>
            <person name="Xu J."/>
        </authorList>
    </citation>
    <scope>NUCLEOTIDE SEQUENCE</scope>
    <source>
        <strain evidence="6">318</strain>
    </source>
</reference>
<comment type="similarity">
    <text evidence="1 4">Belongs to the DHPS family.</text>
</comment>
<dbReference type="InterPro" id="IPR006390">
    <property type="entry name" value="DHP_synth_dom"/>
</dbReference>
<dbReference type="EC" id="2.5.1.15" evidence="4"/>
<keyword evidence="4" id="KW-0479">Metal-binding</keyword>
<dbReference type="PATRIC" id="fig|408015.6.peg.3775"/>
<dbReference type="EMBL" id="CP009922">
    <property type="protein sequence ID" value="AKG45108.1"/>
    <property type="molecule type" value="Genomic_DNA"/>
</dbReference>
<dbReference type="PANTHER" id="PTHR20941:SF8">
    <property type="entry name" value="INACTIVE DIHYDROPTEROATE SYNTHASE 2"/>
    <property type="match status" value="1"/>
</dbReference>
<dbReference type="UniPathway" id="UPA00077">
    <property type="reaction ID" value="UER00156"/>
</dbReference>
<keyword evidence="4" id="KW-0460">Magnesium</keyword>
<comment type="subunit">
    <text evidence="2">Homodimer.</text>
</comment>
<accession>A0A0F7FWV8</accession>
<evidence type="ECO:0000259" key="5">
    <source>
        <dbReference type="PROSITE" id="PS50972"/>
    </source>
</evidence>
<dbReference type="GO" id="GO:0046872">
    <property type="term" value="F:metal ion binding"/>
    <property type="evidence" value="ECO:0007669"/>
    <property type="project" value="UniProtKB-KW"/>
</dbReference>
<dbReference type="PROSITE" id="PS00792">
    <property type="entry name" value="DHPS_1"/>
    <property type="match status" value="1"/>
</dbReference>
<dbReference type="RefSeq" id="WP_030737355.1">
    <property type="nucleotide sequence ID" value="NZ_CP009922.3"/>
</dbReference>
<dbReference type="AlphaFoldDB" id="A0A0F7FWV8"/>
<comment type="function">
    <text evidence="3">Has very low affinity for the DHPS substrate 6-hydroxymethyl-7,8-dihydropterin-pyrophosphate, but can bind the inhibitor dapsone. Seems to lack dihydropteroate synthase activity, and does probably not function in folate metabolism.</text>
</comment>
<dbReference type="NCBIfam" id="TIGR01496">
    <property type="entry name" value="DHPS"/>
    <property type="match status" value="1"/>
</dbReference>
<dbReference type="PANTHER" id="PTHR20941">
    <property type="entry name" value="FOLATE SYNTHESIS PROTEINS"/>
    <property type="match status" value="1"/>
</dbReference>
<comment type="pathway">
    <text evidence="4">Cofactor biosynthesis; tetrahydrofolate biosynthesis; 7,8-dihydrofolate from 2-amino-4-hydroxy-6-hydroxymethyl-7,8-dihydropteridine diphosphate and 4-aminobenzoate: step 1/2.</text>
</comment>
<dbReference type="GO" id="GO:0046654">
    <property type="term" value="P:tetrahydrofolate biosynthetic process"/>
    <property type="evidence" value="ECO:0007669"/>
    <property type="project" value="UniProtKB-UniPathway"/>
</dbReference>
<keyword evidence="7" id="KW-1185">Reference proteome</keyword>
<dbReference type="KEGG" id="sxi:SXIM_37240"/>
<dbReference type="CDD" id="cd00739">
    <property type="entry name" value="DHPS"/>
    <property type="match status" value="1"/>
</dbReference>
<keyword evidence="4" id="KW-0289">Folate biosynthesis</keyword>
<dbReference type="PROSITE" id="PS00793">
    <property type="entry name" value="DHPS_2"/>
    <property type="match status" value="1"/>
</dbReference>
<dbReference type="GO" id="GO:0005829">
    <property type="term" value="C:cytosol"/>
    <property type="evidence" value="ECO:0007669"/>
    <property type="project" value="TreeGrafter"/>
</dbReference>
<evidence type="ECO:0000313" key="7">
    <source>
        <dbReference type="Proteomes" id="UP000034034"/>
    </source>
</evidence>
<gene>
    <name evidence="6" type="ORF">SXIM_37240</name>
</gene>
<dbReference type="FunFam" id="3.20.20.20:FF:000008">
    <property type="entry name" value="Dihydropteroate synthase"/>
    <property type="match status" value="1"/>
</dbReference>
<comment type="cofactor">
    <cofactor evidence="4">
        <name>Mg(2+)</name>
        <dbReference type="ChEBI" id="CHEBI:18420"/>
    </cofactor>
</comment>
<dbReference type="GO" id="GO:0046656">
    <property type="term" value="P:folic acid biosynthetic process"/>
    <property type="evidence" value="ECO:0007669"/>
    <property type="project" value="UniProtKB-KW"/>
</dbReference>
<keyword evidence="4" id="KW-0808">Transferase</keyword>
<evidence type="ECO:0000313" key="6">
    <source>
        <dbReference type="EMBL" id="AKG45108.1"/>
    </source>
</evidence>
<evidence type="ECO:0000256" key="1">
    <source>
        <dbReference type="ARBA" id="ARBA00009503"/>
    </source>
</evidence>
<evidence type="ECO:0000256" key="2">
    <source>
        <dbReference type="ARBA" id="ARBA00011738"/>
    </source>
</evidence>
<dbReference type="GO" id="GO:0004156">
    <property type="term" value="F:dihydropteroate synthase activity"/>
    <property type="evidence" value="ECO:0007669"/>
    <property type="project" value="UniProtKB-EC"/>
</dbReference>
<name>A0A0F7FWV8_9ACTN</name>
<protein>
    <recommendedName>
        <fullName evidence="4">Dihydropteroate synthase</fullName>
        <shortName evidence="4">DHPS</shortName>
        <ecNumber evidence="4">2.5.1.15</ecNumber>
    </recommendedName>
    <alternativeName>
        <fullName evidence="4">Dihydropteroate pyrophosphorylase</fullName>
    </alternativeName>
</protein>
<dbReference type="InterPro" id="IPR000489">
    <property type="entry name" value="Pterin-binding_dom"/>
</dbReference>
<dbReference type="SUPFAM" id="SSF51717">
    <property type="entry name" value="Dihydropteroate synthetase-like"/>
    <property type="match status" value="1"/>
</dbReference>
<dbReference type="HOGENOM" id="CLU_008023_0_0_11"/>
<dbReference type="Gene3D" id="3.20.20.20">
    <property type="entry name" value="Dihydropteroate synthase-like"/>
    <property type="match status" value="1"/>
</dbReference>
<dbReference type="InterPro" id="IPR045031">
    <property type="entry name" value="DHP_synth-like"/>
</dbReference>
<comment type="function">
    <text evidence="4">Catalyzes the condensation of para-aminobenzoate (pABA) with 6-hydroxymethyl-7,8-dihydropterin diphosphate (DHPt-PP) to form 7,8-dihydropteroate (H2Pte), the immediate precursor of folate derivatives.</text>
</comment>
<dbReference type="PROSITE" id="PS50972">
    <property type="entry name" value="PTERIN_BINDING"/>
    <property type="match status" value="1"/>
</dbReference>
<evidence type="ECO:0000256" key="4">
    <source>
        <dbReference type="RuleBase" id="RU361205"/>
    </source>
</evidence>
<feature type="domain" description="Pterin-binding" evidence="5">
    <location>
        <begin position="14"/>
        <end position="267"/>
    </location>
</feature>
<sequence>MLRLGNREFAADEPVIMAIVNRTPDSFYDRGATFGDGPALERVGQAVAEGAAIIDIGGVKAGPGQEVDAAEEIRRTAGFVAEVRRRHPDIVISVDTWRHEVGEAVCAEGADLLNDAWGGVDPKLAEVAARHGVGLVCTHAGGAQPRTRPHRVTYDDVMADILRTTVGLAERAVGLGVRRDAVLIDPGHDFGKSTRHSLEATRRLEEMTATGWPVLVSLSNKDFVGETLDRPVKERLIGTLATTAVSAWLGARVYRVHEVAETRQVLEMVASIAGHRPPAVARRGLA</sequence>
<dbReference type="Proteomes" id="UP000034034">
    <property type="component" value="Chromosome"/>
</dbReference>
<proteinExistence type="inferred from homology"/>